<evidence type="ECO:0000256" key="1">
    <source>
        <dbReference type="SAM" id="Phobius"/>
    </source>
</evidence>
<evidence type="ECO:0000313" key="3">
    <source>
        <dbReference type="Proteomes" id="UP000242418"/>
    </source>
</evidence>
<dbReference type="EMBL" id="FMTL01000001">
    <property type="protein sequence ID" value="SCW51664.1"/>
    <property type="molecule type" value="Genomic_DNA"/>
</dbReference>
<feature type="transmembrane region" description="Helical" evidence="1">
    <location>
        <begin position="57"/>
        <end position="78"/>
    </location>
</feature>
<keyword evidence="1" id="KW-0472">Membrane</keyword>
<evidence type="ECO:0000313" key="2">
    <source>
        <dbReference type="EMBL" id="SCW51664.1"/>
    </source>
</evidence>
<dbReference type="Proteomes" id="UP000242418">
    <property type="component" value="Unassembled WGS sequence"/>
</dbReference>
<protein>
    <submittedName>
        <fullName evidence="2">Uncharacterized protein</fullName>
    </submittedName>
</protein>
<reference evidence="2 3" key="1">
    <citation type="submission" date="2016-10" db="EMBL/GenBank/DDBJ databases">
        <authorList>
            <person name="Varghese N."/>
            <person name="Submissions S."/>
        </authorList>
    </citation>
    <scope>NUCLEOTIDE SEQUENCE [LARGE SCALE GENOMIC DNA]</scope>
    <source>
        <strain evidence="2 3">DSM 17833</strain>
    </source>
</reference>
<gene>
    <name evidence="2" type="ORF">SAMN05216370_1830</name>
</gene>
<feature type="transmembrane region" description="Helical" evidence="1">
    <location>
        <begin position="6"/>
        <end position="23"/>
    </location>
</feature>
<feature type="transmembrane region" description="Helical" evidence="1">
    <location>
        <begin position="170"/>
        <end position="188"/>
    </location>
</feature>
<organism evidence="2 3">
    <name type="scientific">Pseudomonas peli</name>
    <dbReference type="NCBI Taxonomy" id="592361"/>
    <lineage>
        <taxon>Bacteria</taxon>
        <taxon>Pseudomonadati</taxon>
        <taxon>Pseudomonadota</taxon>
        <taxon>Gammaproteobacteria</taxon>
        <taxon>Pseudomonadales</taxon>
        <taxon>Pseudomonadaceae</taxon>
        <taxon>Pseudomonas</taxon>
    </lineage>
</organism>
<proteinExistence type="predicted"/>
<dbReference type="RefSeq" id="WP_090250825.1">
    <property type="nucleotide sequence ID" value="NZ_FMTL01000001.1"/>
</dbReference>
<feature type="transmembrane region" description="Helical" evidence="1">
    <location>
        <begin position="140"/>
        <end position="158"/>
    </location>
</feature>
<feature type="transmembrane region" description="Helical" evidence="1">
    <location>
        <begin position="119"/>
        <end position="135"/>
    </location>
</feature>
<feature type="transmembrane region" description="Helical" evidence="1">
    <location>
        <begin position="90"/>
        <end position="107"/>
    </location>
</feature>
<sequence length="203" mass="22169">MTDFWLPHLAFTLLVFLIFVRLARNAAQRGILLAGSLLLSLLPVQGISLALQLRTYIGDLSISSLVLLSWAMLCRFGLPGACPRDRLASLALFAGLAVLLYPAALGLSYSDPYQLGFEPRPMLLVLGLLSLVLIIQRSWLGALALVLATLAFTLHLNASENYWDYLIDPYLALYSLGVLLSSGLRGLLVRRQGTRATDTRNAA</sequence>
<keyword evidence="1" id="KW-1133">Transmembrane helix</keyword>
<dbReference type="AlphaFoldDB" id="A0AB37Z705"/>
<feature type="transmembrane region" description="Helical" evidence="1">
    <location>
        <begin position="30"/>
        <end position="51"/>
    </location>
</feature>
<name>A0AB37Z705_9PSED</name>
<keyword evidence="1" id="KW-0812">Transmembrane</keyword>
<accession>A0AB37Z705</accession>
<keyword evidence="3" id="KW-1185">Reference proteome</keyword>
<comment type="caution">
    <text evidence="2">The sequence shown here is derived from an EMBL/GenBank/DDBJ whole genome shotgun (WGS) entry which is preliminary data.</text>
</comment>